<proteinExistence type="predicted"/>
<protein>
    <submittedName>
        <fullName evidence="1">Uncharacterized protein</fullName>
    </submittedName>
</protein>
<sequence length="64" mass="6942">MPISLKDILKVFDCDFNCIVTPLSPPDVLGGNKKNPVPSPIHRGGLGRSKKIFDISITTFKTSS</sequence>
<keyword evidence="2" id="KW-1185">Reference proteome</keyword>
<organism evidence="1 2">
    <name type="scientific">Nostoc sphaeroides CCNUC1</name>
    <dbReference type="NCBI Taxonomy" id="2653204"/>
    <lineage>
        <taxon>Bacteria</taxon>
        <taxon>Bacillati</taxon>
        <taxon>Cyanobacteriota</taxon>
        <taxon>Cyanophyceae</taxon>
        <taxon>Nostocales</taxon>
        <taxon>Nostocaceae</taxon>
        <taxon>Nostoc</taxon>
    </lineage>
</organism>
<gene>
    <name evidence="1" type="ORF">GXM_01328</name>
</gene>
<dbReference type="Proteomes" id="UP000326678">
    <property type="component" value="Chromosome Gxm1"/>
</dbReference>
<evidence type="ECO:0000313" key="2">
    <source>
        <dbReference type="Proteomes" id="UP000326678"/>
    </source>
</evidence>
<dbReference type="AlphaFoldDB" id="A0A5P8VTU2"/>
<reference evidence="1 2" key="1">
    <citation type="submission" date="2019-10" db="EMBL/GenBank/DDBJ databases">
        <title>Genomic and transcriptomic insights into the perfect genentic adaptation of a filamentous nitrogen-fixing cyanobacterium to rice fields.</title>
        <authorList>
            <person name="Chen Z."/>
        </authorList>
    </citation>
    <scope>NUCLEOTIDE SEQUENCE [LARGE SCALE GENOMIC DNA]</scope>
    <source>
        <strain evidence="1">CCNUC1</strain>
    </source>
</reference>
<name>A0A5P8VTU2_9NOSO</name>
<dbReference type="EMBL" id="CP045226">
    <property type="protein sequence ID" value="QFS43855.1"/>
    <property type="molecule type" value="Genomic_DNA"/>
</dbReference>
<evidence type="ECO:0000313" key="1">
    <source>
        <dbReference type="EMBL" id="QFS43855.1"/>
    </source>
</evidence>
<dbReference type="KEGG" id="nsh:GXM_01328"/>
<accession>A0A5P8VTU2</accession>